<evidence type="ECO:0000313" key="2">
    <source>
        <dbReference type="EMBL" id="GBP13904.1"/>
    </source>
</evidence>
<organism evidence="2 3">
    <name type="scientific">Eumeta variegata</name>
    <name type="common">Bagworm moth</name>
    <name type="synonym">Eumeta japonica</name>
    <dbReference type="NCBI Taxonomy" id="151549"/>
    <lineage>
        <taxon>Eukaryota</taxon>
        <taxon>Metazoa</taxon>
        <taxon>Ecdysozoa</taxon>
        <taxon>Arthropoda</taxon>
        <taxon>Hexapoda</taxon>
        <taxon>Insecta</taxon>
        <taxon>Pterygota</taxon>
        <taxon>Neoptera</taxon>
        <taxon>Endopterygota</taxon>
        <taxon>Lepidoptera</taxon>
        <taxon>Glossata</taxon>
        <taxon>Ditrysia</taxon>
        <taxon>Tineoidea</taxon>
        <taxon>Psychidae</taxon>
        <taxon>Oiketicinae</taxon>
        <taxon>Eumeta</taxon>
    </lineage>
</organism>
<keyword evidence="3" id="KW-1185">Reference proteome</keyword>
<dbReference type="EMBL" id="BGZK01005405">
    <property type="protein sequence ID" value="GBP13904.1"/>
    <property type="molecule type" value="Genomic_DNA"/>
</dbReference>
<gene>
    <name evidence="2" type="ORF">EVAR_91319_1</name>
</gene>
<dbReference type="Proteomes" id="UP000299102">
    <property type="component" value="Unassembled WGS sequence"/>
</dbReference>
<comment type="caution">
    <text evidence="2">The sequence shown here is derived from an EMBL/GenBank/DDBJ whole genome shotgun (WGS) entry which is preliminary data.</text>
</comment>
<name>A0A4C1TIH7_EUMVA</name>
<keyword evidence="1" id="KW-1133">Transmembrane helix</keyword>
<proteinExistence type="predicted"/>
<reference evidence="2 3" key="1">
    <citation type="journal article" date="2019" name="Commun. Biol.">
        <title>The bagworm genome reveals a unique fibroin gene that provides high tensile strength.</title>
        <authorList>
            <person name="Kono N."/>
            <person name="Nakamura H."/>
            <person name="Ohtoshi R."/>
            <person name="Tomita M."/>
            <person name="Numata K."/>
            <person name="Arakawa K."/>
        </authorList>
    </citation>
    <scope>NUCLEOTIDE SEQUENCE [LARGE SCALE GENOMIC DNA]</scope>
</reference>
<accession>A0A4C1TIH7</accession>
<sequence length="181" mass="20075">MNGLDQVLLGVLGLDLQERCRTITSKRARDLIMRYEVVARDCVAITDYEVGIKGIKSFMVFEGPKLYRWHIFEREVLGKRVIVFIGAWAHAIATILLLATTGTLFYVGGLVSSLGPIVAHDSCYDLKLVPLSVRGKCIHVILGDNSMEVPEVGENETAIVQEAERCENNLQNEGSCNNSKH</sequence>
<feature type="transmembrane region" description="Helical" evidence="1">
    <location>
        <begin position="81"/>
        <end position="107"/>
    </location>
</feature>
<protein>
    <submittedName>
        <fullName evidence="2">Uncharacterized protein</fullName>
    </submittedName>
</protein>
<evidence type="ECO:0000256" key="1">
    <source>
        <dbReference type="SAM" id="Phobius"/>
    </source>
</evidence>
<keyword evidence="1" id="KW-0812">Transmembrane</keyword>
<keyword evidence="1" id="KW-0472">Membrane</keyword>
<dbReference type="AlphaFoldDB" id="A0A4C1TIH7"/>
<evidence type="ECO:0000313" key="3">
    <source>
        <dbReference type="Proteomes" id="UP000299102"/>
    </source>
</evidence>